<feature type="domain" description="CoA carboxyltransferase N-terminal" evidence="1">
    <location>
        <begin position="6"/>
        <end position="266"/>
    </location>
</feature>
<name>E2S816_9ACTN</name>
<dbReference type="RefSeq" id="WP_007076740.1">
    <property type="nucleotide sequence ID" value="NZ_CM001024.1"/>
</dbReference>
<dbReference type="Proteomes" id="UP000003111">
    <property type="component" value="Unassembled WGS sequence"/>
</dbReference>
<dbReference type="SUPFAM" id="SSF52096">
    <property type="entry name" value="ClpP/crotonase"/>
    <property type="match status" value="2"/>
</dbReference>
<comment type="caution">
    <text evidence="3">The sequence shown here is derived from an EMBL/GenBank/DDBJ whole genome shotgun (WGS) entry which is preliminary data.</text>
</comment>
<evidence type="ECO:0000259" key="1">
    <source>
        <dbReference type="PROSITE" id="PS50980"/>
    </source>
</evidence>
<dbReference type="InterPro" id="IPR034733">
    <property type="entry name" value="AcCoA_carboxyl_beta"/>
</dbReference>
<feature type="domain" description="CoA carboxyltransferase C-terminal" evidence="2">
    <location>
        <begin position="271"/>
        <end position="517"/>
    </location>
</feature>
<dbReference type="PROSITE" id="PS50989">
    <property type="entry name" value="COA_CT_CTER"/>
    <property type="match status" value="1"/>
</dbReference>
<dbReference type="HOGENOM" id="CLU_018822_6_1_11"/>
<proteinExistence type="predicted"/>
<dbReference type="GO" id="GO:0004658">
    <property type="term" value="F:propionyl-CoA carboxylase activity"/>
    <property type="evidence" value="ECO:0007669"/>
    <property type="project" value="TreeGrafter"/>
</dbReference>
<evidence type="ECO:0000313" key="4">
    <source>
        <dbReference type="Proteomes" id="UP000003111"/>
    </source>
</evidence>
<evidence type="ECO:0000259" key="2">
    <source>
        <dbReference type="PROSITE" id="PS50989"/>
    </source>
</evidence>
<dbReference type="PANTHER" id="PTHR43842">
    <property type="entry name" value="PROPIONYL-COA CARBOXYLASE BETA CHAIN"/>
    <property type="match status" value="1"/>
</dbReference>
<accession>E2S816</accession>
<sequence>MSDSVWQDELDEIARRRTAALELGGPEKVERQHSRGKLDARQRIDRLVDDGSFREVGVLAAKRRPVEGGPDEVVPANFVTGTARLDGRKVVLGVDDFTVRGGASDGSVVEKLAYCEQMAHELQLPLVRLLDGTGGGGSIRSLEEMGRSYVPYLPGFEFTVQNLSTVPVVALGLGPVAGFGAARLVMSHHSVMVRGLSQTFVAGPPVVAGIGEDVTKEELGGVDVHGPNGTVDAVVDSEDEAFASARRFLSYLPSSVHEVAERGPVTDDPARADDWLADAIPRNPRQVYRVRPIIESLVDTGSFFELGASYGRSVVTGLARLDGWPVAVMAGDPYVYGGSWTETSAAKAIRLIDLADTFHLPVVNLVDNPGFMIGTAGERAGSIRHGMRALTAIYQASVPWCSVLLRKVYGVGGAGQSHHRRLQRRFAWPSAEWGSLPSTGGIEAAYRAEIEASDDPAEFVRAKREEVAALMSPFRTAEAFDIQDIVDPRESRALLCEFAADAAKLRRPGATGHGLRP</sequence>
<dbReference type="eggNOG" id="COG4799">
    <property type="taxonomic scope" value="Bacteria"/>
</dbReference>
<dbReference type="EMBL" id="ACLF03000001">
    <property type="protein sequence ID" value="EFQ84832.1"/>
    <property type="molecule type" value="Genomic_DNA"/>
</dbReference>
<dbReference type="OrthoDB" id="5240504at2"/>
<dbReference type="InterPro" id="IPR011763">
    <property type="entry name" value="COA_CT_C"/>
</dbReference>
<protein>
    <submittedName>
        <fullName evidence="3">Carboxyl transferase domain protein</fullName>
    </submittedName>
</protein>
<evidence type="ECO:0000313" key="3">
    <source>
        <dbReference type="EMBL" id="EFQ84832.1"/>
    </source>
</evidence>
<dbReference type="PROSITE" id="PS50980">
    <property type="entry name" value="COA_CT_NTER"/>
    <property type="match status" value="1"/>
</dbReference>
<organism evidence="3 4">
    <name type="scientific">Aeromicrobium marinum DSM 15272</name>
    <dbReference type="NCBI Taxonomy" id="585531"/>
    <lineage>
        <taxon>Bacteria</taxon>
        <taxon>Bacillati</taxon>
        <taxon>Actinomycetota</taxon>
        <taxon>Actinomycetes</taxon>
        <taxon>Propionibacteriales</taxon>
        <taxon>Nocardioidaceae</taxon>
        <taxon>Aeromicrobium</taxon>
    </lineage>
</organism>
<dbReference type="Gene3D" id="3.90.226.10">
    <property type="entry name" value="2-enoyl-CoA Hydratase, Chain A, domain 1"/>
    <property type="match status" value="2"/>
</dbReference>
<dbReference type="InterPro" id="IPR011762">
    <property type="entry name" value="COA_CT_N"/>
</dbReference>
<dbReference type="Pfam" id="PF01039">
    <property type="entry name" value="Carboxyl_trans"/>
    <property type="match status" value="1"/>
</dbReference>
<gene>
    <name evidence="3" type="ORF">HMPREF0063_10173</name>
</gene>
<dbReference type="GO" id="GO:0016740">
    <property type="term" value="F:transferase activity"/>
    <property type="evidence" value="ECO:0007669"/>
    <property type="project" value="UniProtKB-KW"/>
</dbReference>
<keyword evidence="3" id="KW-0808">Transferase</keyword>
<dbReference type="STRING" id="585531.HMPREF0063_10173"/>
<keyword evidence="4" id="KW-1185">Reference proteome</keyword>
<dbReference type="InterPro" id="IPR029045">
    <property type="entry name" value="ClpP/crotonase-like_dom_sf"/>
</dbReference>
<dbReference type="PANTHER" id="PTHR43842:SF2">
    <property type="entry name" value="PROPIONYL-COA CARBOXYLASE BETA CHAIN, MITOCHONDRIAL"/>
    <property type="match status" value="1"/>
</dbReference>
<dbReference type="AlphaFoldDB" id="E2S816"/>
<dbReference type="InterPro" id="IPR051047">
    <property type="entry name" value="AccD/PCCB"/>
</dbReference>
<reference evidence="3" key="1">
    <citation type="submission" date="2010-08" db="EMBL/GenBank/DDBJ databases">
        <authorList>
            <person name="Muzny D."/>
            <person name="Qin X."/>
            <person name="Buhay C."/>
            <person name="Dugan-Rocha S."/>
            <person name="Ding Y."/>
            <person name="Chen G."/>
            <person name="Hawes A."/>
            <person name="Holder M."/>
            <person name="Jhangiani S."/>
            <person name="Johnson A."/>
            <person name="Khan Z."/>
            <person name="Li Z."/>
            <person name="Liu W."/>
            <person name="Liu X."/>
            <person name="Perez L."/>
            <person name="Shen H."/>
            <person name="Wang Q."/>
            <person name="Watt J."/>
            <person name="Xi L."/>
            <person name="Xin Y."/>
            <person name="Zhou J."/>
            <person name="Deng J."/>
            <person name="Jiang H."/>
            <person name="Liu Y."/>
            <person name="Qu J."/>
            <person name="Song X.-Z."/>
            <person name="Zhang L."/>
            <person name="Villasana D."/>
            <person name="Johnson A."/>
            <person name="Liu J."/>
            <person name="Liyanage D."/>
            <person name="Lorensuhewa L."/>
            <person name="Robinson T."/>
            <person name="Song A."/>
            <person name="Song B.-B."/>
            <person name="Dinh H."/>
            <person name="Thornton R."/>
            <person name="Coyle M."/>
            <person name="Francisco L."/>
            <person name="Jackson L."/>
            <person name="Javaid M."/>
            <person name="Korchina V."/>
            <person name="Kovar C."/>
            <person name="Mata R."/>
            <person name="Mathew T."/>
            <person name="Ngo R."/>
            <person name="Nguyen L."/>
            <person name="Nguyen N."/>
            <person name="Okwuonu G."/>
            <person name="Ongeri F."/>
            <person name="Pham C."/>
            <person name="Simmons D."/>
            <person name="Wilczek-Boney K."/>
            <person name="Hale W."/>
            <person name="Jakkamsetti A."/>
            <person name="Pham P."/>
            <person name="Ruth R."/>
            <person name="San Lucas F."/>
            <person name="Warren J."/>
            <person name="Zhang J."/>
            <person name="Zhao Z."/>
            <person name="Zhou C."/>
            <person name="Zhu D."/>
            <person name="Lee S."/>
            <person name="Bess C."/>
            <person name="Blankenburg K."/>
            <person name="Forbes L."/>
            <person name="Fu Q."/>
            <person name="Gubbala S."/>
            <person name="Hirani K."/>
            <person name="Jayaseelan J.C."/>
            <person name="Lara F."/>
            <person name="Munidasa M."/>
            <person name="Palculict T."/>
            <person name="Patil S."/>
            <person name="Pu L.-L."/>
            <person name="Saada N."/>
            <person name="Tang L."/>
            <person name="Weissenberger G."/>
            <person name="Zhu Y."/>
            <person name="Hemphill L."/>
            <person name="Shang Y."/>
            <person name="Youmans B."/>
            <person name="Ayvaz T."/>
            <person name="Ross M."/>
            <person name="Santibanez J."/>
            <person name="Aqrawi P."/>
            <person name="Gross S."/>
            <person name="Joshi V."/>
            <person name="Fowler G."/>
            <person name="Nazareth L."/>
            <person name="Reid J."/>
            <person name="Worley K."/>
            <person name="Petrosino J."/>
            <person name="Highlander S."/>
            <person name="Gibbs R."/>
        </authorList>
    </citation>
    <scope>NUCLEOTIDE SEQUENCE [LARGE SCALE GENOMIC DNA]</scope>
    <source>
        <strain evidence="3">DSM 15272</strain>
    </source>
</reference>